<dbReference type="Gene3D" id="3.90.640.10">
    <property type="entry name" value="Actin, Chain A, domain 4"/>
    <property type="match status" value="1"/>
</dbReference>
<dbReference type="GO" id="GO:0005524">
    <property type="term" value="F:ATP binding"/>
    <property type="evidence" value="ECO:0007669"/>
    <property type="project" value="UniProtKB-KW"/>
</dbReference>
<evidence type="ECO:0000256" key="1">
    <source>
        <dbReference type="ARBA" id="ARBA00007381"/>
    </source>
</evidence>
<feature type="non-terminal residue" evidence="5">
    <location>
        <position position="805"/>
    </location>
</feature>
<dbReference type="AlphaFoldDB" id="A0A1B6IY20"/>
<feature type="region of interest" description="Disordered" evidence="4">
    <location>
        <begin position="542"/>
        <end position="652"/>
    </location>
</feature>
<feature type="compositionally biased region" description="Polar residues" evidence="4">
    <location>
        <begin position="607"/>
        <end position="627"/>
    </location>
</feature>
<keyword evidence="3" id="KW-0067">ATP-binding</keyword>
<dbReference type="InterPro" id="IPR043129">
    <property type="entry name" value="ATPase_NBD"/>
</dbReference>
<evidence type="ECO:0000256" key="4">
    <source>
        <dbReference type="SAM" id="MobiDB-lite"/>
    </source>
</evidence>
<dbReference type="PANTHER" id="PTHR19375">
    <property type="entry name" value="HEAT SHOCK PROTEIN 70KDA"/>
    <property type="match status" value="1"/>
</dbReference>
<evidence type="ECO:0000313" key="5">
    <source>
        <dbReference type="EMBL" id="JAS91796.1"/>
    </source>
</evidence>
<evidence type="ECO:0000256" key="3">
    <source>
        <dbReference type="ARBA" id="ARBA00022840"/>
    </source>
</evidence>
<dbReference type="Gene3D" id="3.30.30.30">
    <property type="match status" value="1"/>
</dbReference>
<proteinExistence type="inferred from homology"/>
<name>A0A1B6IY20_9HEMI</name>
<dbReference type="Pfam" id="PF00012">
    <property type="entry name" value="HSP70"/>
    <property type="match status" value="1"/>
</dbReference>
<feature type="compositionally biased region" description="Basic residues" evidence="4">
    <location>
        <begin position="563"/>
        <end position="573"/>
    </location>
</feature>
<dbReference type="Gene3D" id="2.60.34.10">
    <property type="entry name" value="Substrate Binding Domain Of DNAk, Chain A, domain 1"/>
    <property type="match status" value="1"/>
</dbReference>
<dbReference type="SUPFAM" id="SSF53067">
    <property type="entry name" value="Actin-like ATPase domain"/>
    <property type="match status" value="2"/>
</dbReference>
<dbReference type="Gene3D" id="3.30.420.40">
    <property type="match status" value="2"/>
</dbReference>
<dbReference type="GO" id="GO:0140662">
    <property type="term" value="F:ATP-dependent protein folding chaperone"/>
    <property type="evidence" value="ECO:0007669"/>
    <property type="project" value="InterPro"/>
</dbReference>
<comment type="similarity">
    <text evidence="1">Belongs to the heat shock protein 70 family.</text>
</comment>
<sequence length="805" mass="89350">MFGIDLGTSCIRLAQYERADISSVAITRTDGEGGDEEDDDIVKVRGDDVLIGDNIRCPVFSADNTLECGALCLIGRRYDDSVKAASEHWPFPVINVNGTPHIRCMVNGQPVDVKPQTVLTGIFRQVKRAAAKSRKQRPQFVIAIPGTYTYAHKREILSAANDANMDVECLVSHTTAGAVNRVSEHASLKELSDTCIFIDLGAGSLTISAIRLEKGNVKILSTVGESHWGGSDITKSLISYCCEFYKRTTNRDLSEKNVEMLVRECERAKLSLNAARDSSVDITLPPPLKTCRLTWNTITERNSDRLRNVSYLLTRCMEEANIDPNEGPELRVVLIGGSTRLRGIEDIVYKVITRNHSIEDLSDRRNIVAFGAAVICSFLVNAFSRLRFAGVVIEEIIPTLAVRSRNGEMSAMIASRSVPILSENALSATRIFKIAGNEACDVYVNVYELERSYANRYVHVGTTLLSVPECHNDRSIIVSFQINRKTFTVNAIEIESNESNQSDILESEGLSEESQGLDVQELIPINAEPCMQSILRRTVQEYKAPETRSADSSPEPPQAVPRHVPKKSSKTRASHSSAMGESSQSTPQLISLLQKKSADRSSEPRQPVTQVAGSSTMGESSRSTVQQPLPFPEEQRAGRSSEPREAVPRNIPVQSRRNEIAMEESCIVPLLPFPEEERADSPEDPLKSSKTFHTFEMGEVIRTHFQVLPEEVFEYLGPAKPKLAFGIDIGTARVSITEVRRARILQNVRCLFFGYENDPACPVRFSSTSIFIGDKYTCKLFSSKNDEVCGLLRLVGLRYDDYVRE</sequence>
<reference evidence="5" key="1">
    <citation type="submission" date="2015-11" db="EMBL/GenBank/DDBJ databases">
        <title>De novo transcriptome assembly of four potential Pierce s Disease insect vectors from Arizona vineyards.</title>
        <authorList>
            <person name="Tassone E.E."/>
        </authorList>
    </citation>
    <scope>NUCLEOTIDE SEQUENCE</scope>
</reference>
<accession>A0A1B6IY20</accession>
<protein>
    <submittedName>
        <fullName evidence="5">Uncharacterized protein</fullName>
    </submittedName>
</protein>
<gene>
    <name evidence="5" type="ORF">g.40684</name>
</gene>
<feature type="compositionally biased region" description="Polar residues" evidence="4">
    <location>
        <begin position="574"/>
        <end position="591"/>
    </location>
</feature>
<dbReference type="InterPro" id="IPR013126">
    <property type="entry name" value="Hsp_70_fam"/>
</dbReference>
<dbReference type="EMBL" id="GECU01015910">
    <property type="protein sequence ID" value="JAS91796.1"/>
    <property type="molecule type" value="Transcribed_RNA"/>
</dbReference>
<keyword evidence="2" id="KW-0547">Nucleotide-binding</keyword>
<dbReference type="InterPro" id="IPR029047">
    <property type="entry name" value="HSP70_peptide-bd_sf"/>
</dbReference>
<feature type="compositionally biased region" description="Basic and acidic residues" evidence="4">
    <location>
        <begin position="633"/>
        <end position="647"/>
    </location>
</feature>
<organism evidence="5">
    <name type="scientific">Homalodisca liturata</name>
    <dbReference type="NCBI Taxonomy" id="320908"/>
    <lineage>
        <taxon>Eukaryota</taxon>
        <taxon>Metazoa</taxon>
        <taxon>Ecdysozoa</taxon>
        <taxon>Arthropoda</taxon>
        <taxon>Hexapoda</taxon>
        <taxon>Insecta</taxon>
        <taxon>Pterygota</taxon>
        <taxon>Neoptera</taxon>
        <taxon>Paraneoptera</taxon>
        <taxon>Hemiptera</taxon>
        <taxon>Auchenorrhyncha</taxon>
        <taxon>Membracoidea</taxon>
        <taxon>Cicadellidae</taxon>
        <taxon>Cicadellinae</taxon>
        <taxon>Proconiini</taxon>
        <taxon>Homalodisca</taxon>
    </lineage>
</organism>
<evidence type="ECO:0000256" key="2">
    <source>
        <dbReference type="ARBA" id="ARBA00022741"/>
    </source>
</evidence>